<keyword evidence="2" id="KW-1185">Reference proteome</keyword>
<accession>A0AAN9HWJ4</accession>
<name>A0AAN9HWJ4_CROPI</name>
<gene>
    <name evidence="1" type="ORF">RIF29_24390</name>
</gene>
<proteinExistence type="predicted"/>
<comment type="caution">
    <text evidence="1">The sequence shown here is derived from an EMBL/GenBank/DDBJ whole genome shotgun (WGS) entry which is preliminary data.</text>
</comment>
<dbReference type="AlphaFoldDB" id="A0AAN9HWJ4"/>
<protein>
    <submittedName>
        <fullName evidence="1">Uncharacterized protein</fullName>
    </submittedName>
</protein>
<dbReference type="Proteomes" id="UP001372338">
    <property type="component" value="Unassembled WGS sequence"/>
</dbReference>
<evidence type="ECO:0000313" key="1">
    <source>
        <dbReference type="EMBL" id="KAK7258803.1"/>
    </source>
</evidence>
<dbReference type="EMBL" id="JAYWIO010000005">
    <property type="protein sequence ID" value="KAK7258803.1"/>
    <property type="molecule type" value="Genomic_DNA"/>
</dbReference>
<reference evidence="1 2" key="1">
    <citation type="submission" date="2024-01" db="EMBL/GenBank/DDBJ databases">
        <title>The genomes of 5 underutilized Papilionoideae crops provide insights into root nodulation and disease resistanc.</title>
        <authorList>
            <person name="Yuan L."/>
        </authorList>
    </citation>
    <scope>NUCLEOTIDE SEQUENCE [LARGE SCALE GENOMIC DNA]</scope>
    <source>
        <strain evidence="1">ZHUSHIDOU_FW_LH</strain>
        <tissue evidence="1">Leaf</tissue>
    </source>
</reference>
<sequence length="117" mass="13850">MSFKSALEKMTLEKVFNFPFRFGCNTITIIVFAVKYTTRPPPLWKQHISLAGHCNHDEVPENSLEENLNENPNFVQPSYRLNEGFERNRLAKYKHPFQGREIEIQADSDRTHRRKEK</sequence>
<organism evidence="1 2">
    <name type="scientific">Crotalaria pallida</name>
    <name type="common">Smooth rattlebox</name>
    <name type="synonym">Crotalaria striata</name>
    <dbReference type="NCBI Taxonomy" id="3830"/>
    <lineage>
        <taxon>Eukaryota</taxon>
        <taxon>Viridiplantae</taxon>
        <taxon>Streptophyta</taxon>
        <taxon>Embryophyta</taxon>
        <taxon>Tracheophyta</taxon>
        <taxon>Spermatophyta</taxon>
        <taxon>Magnoliopsida</taxon>
        <taxon>eudicotyledons</taxon>
        <taxon>Gunneridae</taxon>
        <taxon>Pentapetalae</taxon>
        <taxon>rosids</taxon>
        <taxon>fabids</taxon>
        <taxon>Fabales</taxon>
        <taxon>Fabaceae</taxon>
        <taxon>Papilionoideae</taxon>
        <taxon>50 kb inversion clade</taxon>
        <taxon>genistoids sensu lato</taxon>
        <taxon>core genistoids</taxon>
        <taxon>Crotalarieae</taxon>
        <taxon>Crotalaria</taxon>
    </lineage>
</organism>
<evidence type="ECO:0000313" key="2">
    <source>
        <dbReference type="Proteomes" id="UP001372338"/>
    </source>
</evidence>